<dbReference type="eggNOG" id="COG0583">
    <property type="taxonomic scope" value="Bacteria"/>
</dbReference>
<dbReference type="Gene3D" id="3.40.190.10">
    <property type="entry name" value="Periplasmic binding protein-like II"/>
    <property type="match status" value="2"/>
</dbReference>
<keyword evidence="4" id="KW-0804">Transcription</keyword>
<dbReference type="SUPFAM" id="SSF46785">
    <property type="entry name" value="Winged helix' DNA-binding domain"/>
    <property type="match status" value="1"/>
</dbReference>
<accession>K6VAG8</accession>
<gene>
    <name evidence="6" type="ORF">AUCHE_22_00030</name>
</gene>
<keyword evidence="3" id="KW-0238">DNA-binding</keyword>
<dbReference type="GO" id="GO:0003700">
    <property type="term" value="F:DNA-binding transcription factor activity"/>
    <property type="evidence" value="ECO:0007669"/>
    <property type="project" value="InterPro"/>
</dbReference>
<dbReference type="SUPFAM" id="SSF53850">
    <property type="entry name" value="Periplasmic binding protein-like II"/>
    <property type="match status" value="1"/>
</dbReference>
<feature type="domain" description="HTH lysR-type" evidence="5">
    <location>
        <begin position="2"/>
        <end position="59"/>
    </location>
</feature>
<dbReference type="PANTHER" id="PTHR30346">
    <property type="entry name" value="TRANSCRIPTIONAL DUAL REGULATOR HCAR-RELATED"/>
    <property type="match status" value="1"/>
</dbReference>
<dbReference type="CDD" id="cd08423">
    <property type="entry name" value="PBP2_LTTR_like_6"/>
    <property type="match status" value="1"/>
</dbReference>
<name>K6VAG8_9MICO</name>
<comment type="similarity">
    <text evidence="1">Belongs to the LysR transcriptional regulatory family.</text>
</comment>
<organism evidence="6 7">
    <name type="scientific">Austwickia chelonae NBRC 105200</name>
    <dbReference type="NCBI Taxonomy" id="1184607"/>
    <lineage>
        <taxon>Bacteria</taxon>
        <taxon>Bacillati</taxon>
        <taxon>Actinomycetota</taxon>
        <taxon>Actinomycetes</taxon>
        <taxon>Micrococcales</taxon>
        <taxon>Dermatophilaceae</taxon>
        <taxon>Austwickia</taxon>
    </lineage>
</organism>
<keyword evidence="7" id="KW-1185">Reference proteome</keyword>
<dbReference type="InterPro" id="IPR036390">
    <property type="entry name" value="WH_DNA-bd_sf"/>
</dbReference>
<evidence type="ECO:0000259" key="5">
    <source>
        <dbReference type="PROSITE" id="PS50931"/>
    </source>
</evidence>
<evidence type="ECO:0000256" key="2">
    <source>
        <dbReference type="ARBA" id="ARBA00023015"/>
    </source>
</evidence>
<dbReference type="GO" id="GO:0003677">
    <property type="term" value="F:DNA binding"/>
    <property type="evidence" value="ECO:0007669"/>
    <property type="project" value="UniProtKB-KW"/>
</dbReference>
<evidence type="ECO:0000256" key="3">
    <source>
        <dbReference type="ARBA" id="ARBA00023125"/>
    </source>
</evidence>
<dbReference type="RefSeq" id="WP_006503990.1">
    <property type="nucleotide sequence ID" value="NZ_BAGZ01000022.1"/>
</dbReference>
<dbReference type="PROSITE" id="PS50931">
    <property type="entry name" value="HTH_LYSR"/>
    <property type="match status" value="1"/>
</dbReference>
<dbReference type="STRING" id="100225.SAMN05421595_2541"/>
<sequence>MIEPTSLRALALVAETGSVTGAADILGFTPSAVSQKLKRLEARIGVALLVRVGRGVALTPAGETLVARSVDVFAALESAAHAARARTRHASGTLHVVAFSTAIRGLLTRALPRLAVDHPDLTVRIDEADPAEALAVLASGGADLAIVHDSRTLPVRGADGPLRRACLRELCTDIGDVIVPAGHRLAGHAQVSAADLREETWVTSPPGTACHDWFRRLFARGSQPHVGHRIDDFSTQIALVLAGAGIALVPRIARPPLPDGLIALPVHPAPTRTVEALWRLSSDENPAVHALVQALTEATEAPTDKS</sequence>
<dbReference type="PANTHER" id="PTHR30346:SF29">
    <property type="entry name" value="LYSR SUBSTRATE-BINDING"/>
    <property type="match status" value="1"/>
</dbReference>
<dbReference type="Pfam" id="PF00126">
    <property type="entry name" value="HTH_1"/>
    <property type="match status" value="1"/>
</dbReference>
<comment type="caution">
    <text evidence="6">The sequence shown here is derived from an EMBL/GenBank/DDBJ whole genome shotgun (WGS) entry which is preliminary data.</text>
</comment>
<dbReference type="OrthoDB" id="4131546at2"/>
<evidence type="ECO:0000256" key="1">
    <source>
        <dbReference type="ARBA" id="ARBA00009437"/>
    </source>
</evidence>
<dbReference type="Pfam" id="PF03466">
    <property type="entry name" value="LysR_substrate"/>
    <property type="match status" value="1"/>
</dbReference>
<keyword evidence="2" id="KW-0805">Transcription regulation</keyword>
<evidence type="ECO:0000256" key="4">
    <source>
        <dbReference type="ARBA" id="ARBA00023163"/>
    </source>
</evidence>
<dbReference type="InterPro" id="IPR000847">
    <property type="entry name" value="LysR_HTH_N"/>
</dbReference>
<reference evidence="6 7" key="1">
    <citation type="submission" date="2012-08" db="EMBL/GenBank/DDBJ databases">
        <title>Whole genome shotgun sequence of Austwickia chelonae NBRC 105200.</title>
        <authorList>
            <person name="Yoshida I."/>
            <person name="Hosoyama A."/>
            <person name="Tsuchikane K."/>
            <person name="Katsumata H."/>
            <person name="Ando Y."/>
            <person name="Ohji S."/>
            <person name="Hamada M."/>
            <person name="Tamura T."/>
            <person name="Yamazoe A."/>
            <person name="Yamazaki S."/>
            <person name="Fujita N."/>
        </authorList>
    </citation>
    <scope>NUCLEOTIDE SEQUENCE [LARGE SCALE GENOMIC DNA]</scope>
    <source>
        <strain evidence="6 7">NBRC 105200</strain>
    </source>
</reference>
<dbReference type="Proteomes" id="UP000008495">
    <property type="component" value="Unassembled WGS sequence"/>
</dbReference>
<dbReference type="AlphaFoldDB" id="K6VAG8"/>
<evidence type="ECO:0000313" key="7">
    <source>
        <dbReference type="Proteomes" id="UP000008495"/>
    </source>
</evidence>
<evidence type="ECO:0000313" key="6">
    <source>
        <dbReference type="EMBL" id="GAB79233.1"/>
    </source>
</evidence>
<dbReference type="InterPro" id="IPR005119">
    <property type="entry name" value="LysR_subst-bd"/>
</dbReference>
<proteinExistence type="inferred from homology"/>
<dbReference type="InterPro" id="IPR036388">
    <property type="entry name" value="WH-like_DNA-bd_sf"/>
</dbReference>
<dbReference type="GO" id="GO:0032993">
    <property type="term" value="C:protein-DNA complex"/>
    <property type="evidence" value="ECO:0007669"/>
    <property type="project" value="TreeGrafter"/>
</dbReference>
<dbReference type="EMBL" id="BAGZ01000022">
    <property type="protein sequence ID" value="GAB79233.1"/>
    <property type="molecule type" value="Genomic_DNA"/>
</dbReference>
<dbReference type="Gene3D" id="1.10.10.10">
    <property type="entry name" value="Winged helix-like DNA-binding domain superfamily/Winged helix DNA-binding domain"/>
    <property type="match status" value="1"/>
</dbReference>
<protein>
    <submittedName>
        <fullName evidence="6">Putative LysR family transcriptional regulator</fullName>
    </submittedName>
</protein>